<name>A0AAU7ZMC5_9BACT</name>
<proteinExistence type="predicted"/>
<evidence type="ECO:0000313" key="2">
    <source>
        <dbReference type="EMBL" id="XCB31931.1"/>
    </source>
</evidence>
<feature type="domain" description="SGNH hydrolase-type esterase" evidence="1">
    <location>
        <begin position="68"/>
        <end position="229"/>
    </location>
</feature>
<evidence type="ECO:0000259" key="1">
    <source>
        <dbReference type="Pfam" id="PF13472"/>
    </source>
</evidence>
<dbReference type="InterPro" id="IPR013830">
    <property type="entry name" value="SGNH_hydro"/>
</dbReference>
<dbReference type="PANTHER" id="PTHR30383:SF24">
    <property type="entry name" value="THIOESTERASE 1_PROTEASE 1_LYSOPHOSPHOLIPASE L1"/>
    <property type="match status" value="1"/>
</dbReference>
<reference evidence="2" key="1">
    <citation type="submission" date="2023-08" db="EMBL/GenBank/DDBJ databases">
        <authorList>
            <person name="Messyasz A."/>
            <person name="Mannisto M.K."/>
            <person name="Kerkhof L.J."/>
            <person name="Haggblom M."/>
        </authorList>
    </citation>
    <scope>NUCLEOTIDE SEQUENCE</scope>
    <source>
        <strain evidence="2">X5P6</strain>
    </source>
</reference>
<dbReference type="PANTHER" id="PTHR30383">
    <property type="entry name" value="THIOESTERASE 1/PROTEASE 1/LYSOPHOSPHOLIPASE L1"/>
    <property type="match status" value="1"/>
</dbReference>
<gene>
    <name evidence="2" type="ORF">RBB77_15950</name>
</gene>
<dbReference type="KEGG" id="tpsc:RBB77_15950"/>
<dbReference type="Gene3D" id="3.40.50.1110">
    <property type="entry name" value="SGNH hydrolase"/>
    <property type="match status" value="1"/>
</dbReference>
<dbReference type="InterPro" id="IPR036514">
    <property type="entry name" value="SGNH_hydro_sf"/>
</dbReference>
<dbReference type="AlphaFoldDB" id="A0AAU7ZMC5"/>
<dbReference type="EMBL" id="CP132942">
    <property type="protein sequence ID" value="XCB31931.1"/>
    <property type="molecule type" value="Genomic_DNA"/>
</dbReference>
<dbReference type="Pfam" id="PF13472">
    <property type="entry name" value="Lipase_GDSL_2"/>
    <property type="match status" value="1"/>
</dbReference>
<dbReference type="PROSITE" id="PS51257">
    <property type="entry name" value="PROKAR_LIPOPROTEIN"/>
    <property type="match status" value="1"/>
</dbReference>
<sequence length="244" mass="26009">MRRTASGIILSVLSLLVMALSLSGCRTEKATKPVETMDSGQTTGDEAPVAMMPNAQGAVADKRPVIVCFGDSLTAGYGTDLGQSYPDYLQTDLDAEGYNYRVVNEGISGNTTKDGVERLDRVLALKPAVVVVEFGGNDGLRGLRIEDSRTNLDKIVGTLKASGTKVVLAGITLPPDYGPDYIEQFTDTYAMLAAKYHVPLLPFLLKGVFGVDGMMQADRTHATSAGNQVVVKNVLPLVTPLLKK</sequence>
<accession>A0AAU7ZMC5</accession>
<dbReference type="GO" id="GO:0004622">
    <property type="term" value="F:phosphatidylcholine lysophospholipase activity"/>
    <property type="evidence" value="ECO:0007669"/>
    <property type="project" value="TreeGrafter"/>
</dbReference>
<reference evidence="2" key="2">
    <citation type="journal article" date="2024" name="Environ. Microbiol.">
        <title>Genome analysis and description of Tunturibacter gen. nov. expands the diversity of Terriglobia in tundra soils.</title>
        <authorList>
            <person name="Messyasz A."/>
            <person name="Mannisto M.K."/>
            <person name="Kerkhof L.J."/>
            <person name="Haggblom M.M."/>
        </authorList>
    </citation>
    <scope>NUCLEOTIDE SEQUENCE</scope>
    <source>
        <strain evidence="2">X5P6</strain>
    </source>
</reference>
<dbReference type="InterPro" id="IPR051532">
    <property type="entry name" value="Ester_Hydrolysis_Enzymes"/>
</dbReference>
<protein>
    <submittedName>
        <fullName evidence="2">Arylesterase</fullName>
    </submittedName>
</protein>
<organism evidence="2">
    <name type="scientific">Tunturiibacter psychrotolerans</name>
    <dbReference type="NCBI Taxonomy" id="3069686"/>
    <lineage>
        <taxon>Bacteria</taxon>
        <taxon>Pseudomonadati</taxon>
        <taxon>Acidobacteriota</taxon>
        <taxon>Terriglobia</taxon>
        <taxon>Terriglobales</taxon>
        <taxon>Acidobacteriaceae</taxon>
        <taxon>Tunturiibacter</taxon>
    </lineage>
</organism>
<dbReference type="CDD" id="cd01822">
    <property type="entry name" value="Lysophospholipase_L1_like"/>
    <property type="match status" value="1"/>
</dbReference>
<dbReference type="SUPFAM" id="SSF52266">
    <property type="entry name" value="SGNH hydrolase"/>
    <property type="match status" value="1"/>
</dbReference>